<dbReference type="GO" id="GO:0016787">
    <property type="term" value="F:hydrolase activity"/>
    <property type="evidence" value="ECO:0007669"/>
    <property type="project" value="UniProtKB-KW"/>
</dbReference>
<dbReference type="Proteomes" id="UP000886939">
    <property type="component" value="Unassembled WGS sequence"/>
</dbReference>
<dbReference type="AlphaFoldDB" id="A0AAV4YIG7"/>
<dbReference type="SUPFAM" id="SSF53756">
    <property type="entry name" value="UDP-Glycosyltransferase/glycogen phosphorylase"/>
    <property type="match status" value="1"/>
</dbReference>
<dbReference type="Pfam" id="PF13692">
    <property type="entry name" value="Glyco_trans_1_4"/>
    <property type="match status" value="1"/>
</dbReference>
<dbReference type="EMBL" id="BPNI01000028">
    <property type="protein sequence ID" value="GJA40987.1"/>
    <property type="molecule type" value="Genomic_DNA"/>
</dbReference>
<keyword evidence="1" id="KW-0378">Hydrolase</keyword>
<name>A0AAV4YIG7_AERCA</name>
<gene>
    <name evidence="1" type="ORF">KAM343_17830</name>
</gene>
<dbReference type="Gene3D" id="3.40.50.2000">
    <property type="entry name" value="Glycogen Phosphorylase B"/>
    <property type="match status" value="1"/>
</dbReference>
<proteinExistence type="predicted"/>
<evidence type="ECO:0000313" key="2">
    <source>
        <dbReference type="Proteomes" id="UP000886939"/>
    </source>
</evidence>
<protein>
    <submittedName>
        <fullName evidence="1">Glycoside hydrolase</fullName>
    </submittedName>
</protein>
<reference evidence="1" key="1">
    <citation type="submission" date="2021-07" db="EMBL/GenBank/DDBJ databases">
        <title>Draft genome sequence of carbapenem-resistant Aeromonas spp. in Japan.</title>
        <authorList>
            <person name="Maehana S."/>
            <person name="Suzuki M."/>
            <person name="Kitasato H."/>
        </authorList>
    </citation>
    <scope>NUCLEOTIDE SEQUENCE</scope>
    <source>
        <strain evidence="1">KAM343</strain>
    </source>
</reference>
<accession>A0AAV4YIG7</accession>
<evidence type="ECO:0000313" key="1">
    <source>
        <dbReference type="EMBL" id="GJA40987.1"/>
    </source>
</evidence>
<organism evidence="1 2">
    <name type="scientific">Aeromonas caviae</name>
    <name type="common">Aeromonas punctata</name>
    <dbReference type="NCBI Taxonomy" id="648"/>
    <lineage>
        <taxon>Bacteria</taxon>
        <taxon>Pseudomonadati</taxon>
        <taxon>Pseudomonadota</taxon>
        <taxon>Gammaproteobacteria</taxon>
        <taxon>Aeromonadales</taxon>
        <taxon>Aeromonadaceae</taxon>
        <taxon>Aeromonas</taxon>
    </lineage>
</organism>
<comment type="caution">
    <text evidence="1">The sequence shown here is derived from an EMBL/GenBank/DDBJ whole genome shotgun (WGS) entry which is preliminary data.</text>
</comment>
<sequence>MSSMPIATSKLLAVYNVNLQTRGHLGVMRKVLAQAQGFSLNHTQVHMICGDGPNIVRLMFEAGSEVQREIITTSVAPGDFFVHVAAWIAGQQELVRAFEWAYVRYNPMHNDELLQLARQLHEVVVPLFIEMYTLEYRNELPAQAAKTDLGYFLQLAPLVAGFFTPSRVAPGARLQSKHLYKMGNGATWIEPQAPEHKPEIRKAFHLLGAGYLARWHGYDRLFPTIHKFIKAYPEVDLRLFLVGQGPASAQLAQQAKELGVAEYVTFTGALDPHALANRYAGVHLGLGSLGFHRTGVSYAEPLKHREFMFYGLPFVYSVEDAFSKATLPGTWMLAADDSPVDLISLYQEYKKINVDEVAQSLQKYAENNYSWERQTAHILQTMRDTNL</sequence>
<dbReference type="RefSeq" id="WP_103261822.1">
    <property type="nucleotide sequence ID" value="NZ_AP026370.1"/>
</dbReference>